<name>A0A1Y2A5A9_9PLEO</name>
<evidence type="ECO:0000313" key="2">
    <source>
        <dbReference type="EMBL" id="ORY17682.1"/>
    </source>
</evidence>
<evidence type="ECO:0000313" key="3">
    <source>
        <dbReference type="Proteomes" id="UP000193144"/>
    </source>
</evidence>
<dbReference type="AlphaFoldDB" id="A0A1Y2A5A9"/>
<dbReference type="PANTHER" id="PTHR40257:SF1">
    <property type="entry name" value="DUF1330 DOMAIN-CONTAINING PROTEIN"/>
    <property type="match status" value="1"/>
</dbReference>
<dbReference type="OrthoDB" id="265717at2759"/>
<dbReference type="EMBL" id="MCFA01000011">
    <property type="protein sequence ID" value="ORY17682.1"/>
    <property type="molecule type" value="Genomic_DNA"/>
</dbReference>
<accession>A0A1Y2A5A9</accession>
<reference evidence="2 3" key="1">
    <citation type="submission" date="2016-07" db="EMBL/GenBank/DDBJ databases">
        <title>Pervasive Adenine N6-methylation of Active Genes in Fungi.</title>
        <authorList>
            <consortium name="DOE Joint Genome Institute"/>
            <person name="Mondo S.J."/>
            <person name="Dannebaum R.O."/>
            <person name="Kuo R.C."/>
            <person name="Labutti K."/>
            <person name="Haridas S."/>
            <person name="Kuo A."/>
            <person name="Salamov A."/>
            <person name="Ahrendt S.R."/>
            <person name="Lipzen A."/>
            <person name="Sullivan W."/>
            <person name="Andreopoulos W.B."/>
            <person name="Clum A."/>
            <person name="Lindquist E."/>
            <person name="Daum C."/>
            <person name="Ramamoorthy G.K."/>
            <person name="Gryganskyi A."/>
            <person name="Culley D."/>
            <person name="Magnuson J.K."/>
            <person name="James T.Y."/>
            <person name="O'Malley M.A."/>
            <person name="Stajich J.E."/>
            <person name="Spatafora J.W."/>
            <person name="Visel A."/>
            <person name="Grigoriev I.V."/>
        </authorList>
    </citation>
    <scope>NUCLEOTIDE SEQUENCE [LARGE SCALE GENOMIC DNA]</scope>
    <source>
        <strain evidence="2 3">CBS 115471</strain>
    </source>
</reference>
<protein>
    <submittedName>
        <fullName evidence="2">Uncharacterized protein</fullName>
    </submittedName>
</protein>
<organism evidence="2 3">
    <name type="scientific">Clohesyomyces aquaticus</name>
    <dbReference type="NCBI Taxonomy" id="1231657"/>
    <lineage>
        <taxon>Eukaryota</taxon>
        <taxon>Fungi</taxon>
        <taxon>Dikarya</taxon>
        <taxon>Ascomycota</taxon>
        <taxon>Pezizomycotina</taxon>
        <taxon>Dothideomycetes</taxon>
        <taxon>Pleosporomycetidae</taxon>
        <taxon>Pleosporales</taxon>
        <taxon>Lindgomycetaceae</taxon>
        <taxon>Clohesyomyces</taxon>
    </lineage>
</organism>
<dbReference type="Proteomes" id="UP000193144">
    <property type="component" value="Unassembled WGS sequence"/>
</dbReference>
<keyword evidence="3" id="KW-1185">Reference proteome</keyword>
<gene>
    <name evidence="2" type="ORF">BCR34DRAFT_474601</name>
</gene>
<dbReference type="PANTHER" id="PTHR40257">
    <property type="match status" value="1"/>
</dbReference>
<dbReference type="Gene3D" id="3.30.70.100">
    <property type="match status" value="1"/>
</dbReference>
<evidence type="ECO:0000256" key="1">
    <source>
        <dbReference type="SAM" id="MobiDB-lite"/>
    </source>
</evidence>
<sequence>MPLCTIHLLSLHPTTPAPLTTFLSTLHSTSLKPLIISRVLRWIILPSTLSTDPLLAQNIPWHLLLIVPDSSSTLPAGLTPLIQYSWSLVAGIPSRLLQDFSSKNAALLHPDPDSVPKLSSDSGANDGAALAPTSQNLELSPALQAWISTFSTSNTPEALGAVSMLNLLSFKSGMKPSYLKYGAEFSKSIGSSRGGNAKIVGTVVEVNGSKKKAKKEGDEEGEDEGEALWDEVALAHYPSILHFADMLKGKDYQEVNQKYRVPALRDTFILATSEIGISEVGEGRKGVLSLSKL</sequence>
<feature type="region of interest" description="Disordered" evidence="1">
    <location>
        <begin position="111"/>
        <end position="130"/>
    </location>
</feature>
<comment type="caution">
    <text evidence="2">The sequence shown here is derived from an EMBL/GenBank/DDBJ whole genome shotgun (WGS) entry which is preliminary data.</text>
</comment>
<proteinExistence type="predicted"/>